<dbReference type="AlphaFoldDB" id="A0AAW0BRP5"/>
<dbReference type="Proteomes" id="UP001383192">
    <property type="component" value="Unassembled WGS sequence"/>
</dbReference>
<dbReference type="PANTHER" id="PTHR10039">
    <property type="entry name" value="AMELOGENIN"/>
    <property type="match status" value="1"/>
</dbReference>
<dbReference type="InterPro" id="IPR027417">
    <property type="entry name" value="P-loop_NTPase"/>
</dbReference>
<keyword evidence="5" id="KW-1185">Reference proteome</keyword>
<feature type="compositionally biased region" description="Polar residues" evidence="2">
    <location>
        <begin position="1"/>
        <end position="10"/>
    </location>
</feature>
<evidence type="ECO:0000256" key="2">
    <source>
        <dbReference type="SAM" id="MobiDB-lite"/>
    </source>
</evidence>
<feature type="domain" description="Nephrocystin 3-like N-terminal" evidence="3">
    <location>
        <begin position="77"/>
        <end position="233"/>
    </location>
</feature>
<feature type="region of interest" description="Disordered" evidence="2">
    <location>
        <begin position="768"/>
        <end position="795"/>
    </location>
</feature>
<proteinExistence type="predicted"/>
<keyword evidence="1" id="KW-0677">Repeat</keyword>
<organism evidence="4 5">
    <name type="scientific">Paramarasmius palmivorus</name>
    <dbReference type="NCBI Taxonomy" id="297713"/>
    <lineage>
        <taxon>Eukaryota</taxon>
        <taxon>Fungi</taxon>
        <taxon>Dikarya</taxon>
        <taxon>Basidiomycota</taxon>
        <taxon>Agaricomycotina</taxon>
        <taxon>Agaricomycetes</taxon>
        <taxon>Agaricomycetidae</taxon>
        <taxon>Agaricales</taxon>
        <taxon>Marasmiineae</taxon>
        <taxon>Marasmiaceae</taxon>
        <taxon>Paramarasmius</taxon>
    </lineage>
</organism>
<evidence type="ECO:0000313" key="5">
    <source>
        <dbReference type="Proteomes" id="UP001383192"/>
    </source>
</evidence>
<gene>
    <name evidence="4" type="ORF">VNI00_014368</name>
</gene>
<name>A0AAW0BRP5_9AGAR</name>
<dbReference type="EMBL" id="JAYKXP010000080">
    <property type="protein sequence ID" value="KAK7029670.1"/>
    <property type="molecule type" value="Genomic_DNA"/>
</dbReference>
<comment type="caution">
    <text evidence="4">The sequence shown here is derived from an EMBL/GenBank/DDBJ whole genome shotgun (WGS) entry which is preliminary data.</text>
</comment>
<sequence length="1140" mass="127088">MSISHSNNFTVEGGVHNNAQNQTNIFGDPRDQIFETIASRASPNACHNAEQRCPPPRCHPGTRADTLHALRTRLAGQSRSSRVYWLYGPAGVGKSAIAQTLSEILHAKSHLAAAFFFSRTDFTRNKLDRFVATIVYQLLRSEAIRNRLGPLIKAAVQADPNIFETSCENQFEKLVLEPCSTLEAEAWEDLPNVIIIDGLDECIAPKPESQQRLLSLISKAHASSCFRFLICSRREPLIYRTFHQFTYPVGKMGIGASQQTNKDITFYLRDTFTSIRRHHPAFSHIPHTVPWPDEGDIRKLVSRACGQFIFASTVLKYVDTMDELPQERLKTILHTRVKVNSNSPYPELDLLYHQILSTCTNWANVRPILQLLVTKQHYVNDMWEWYVDDVDWHSVSTITLLLNLQKGQVATLLFRLHSIVHVPDTPHGKIRIRHASFAEYLQDPCRSGPGEFHVDGLPARDYFNLVGTLLLKVPSSVLSGDFSYYSPYLIEMACWNWAQYCVKAETPGTNLLIAMDEFDPHSTLSLGLCLFKLRFEDDREVPYDMIGHVFQTFKLVSWAENLPEPKPCHFISRIKSFSSGFRVGLPPQSSPGSRRYPLMLASVLDTEWTPSGSRQAFFSTLFPERGYPLPEHSVPVILPANSGCRFPEDWATTTITPHHGRLVNSLADSLLSDVTWNRVAYNQGSILARDIKYDRQNSCFGDPDRQRDLALLKKLLAGYKHILCLPQAWVVSASDSEESTFSGSLEALTDDSIDSSSYRDGIEDLLDSPALDDQLPQSTSPQRSESVSSTSYKHPGLVEVQADELEKGTLITAITDTASAVAQWTTVTGVTVEDPGPDTTNSAPHFKLDIPEYVQMFGLLNNWRTSDGDASLSAYSRFESWFEEHKRLSVELLDETTSVSEPDSYGNFMSAGSITTPRLESVYPADRNQHRSHLFATASWAEYIHDSGLHHSGHTRFGSLTPELFDRRPGLIGPSVIRSPYESCPELKQSVDSAATISTEHNSRAFITSTWKSANADGGQGRSQCILDPGGVELAGHLSISAAASTSLEVTITDNSISAAEQLSTNRPVELEKSHARCSFSSADLLNRLTHTTTYSKAMSVLGIRSAAPGQANLRAMVGSGHWYWEGVLIDFGTTDFYNL</sequence>
<dbReference type="Pfam" id="PF24883">
    <property type="entry name" value="NPHP3_N"/>
    <property type="match status" value="1"/>
</dbReference>
<protein>
    <recommendedName>
        <fullName evidence="3">Nephrocystin 3-like N-terminal domain-containing protein</fullName>
    </recommendedName>
</protein>
<dbReference type="InterPro" id="IPR056884">
    <property type="entry name" value="NPHP3-like_N"/>
</dbReference>
<evidence type="ECO:0000313" key="4">
    <source>
        <dbReference type="EMBL" id="KAK7029670.1"/>
    </source>
</evidence>
<dbReference type="SUPFAM" id="SSF52540">
    <property type="entry name" value="P-loop containing nucleoside triphosphate hydrolases"/>
    <property type="match status" value="1"/>
</dbReference>
<evidence type="ECO:0000259" key="3">
    <source>
        <dbReference type="Pfam" id="PF24883"/>
    </source>
</evidence>
<accession>A0AAW0BRP5</accession>
<feature type="region of interest" description="Disordered" evidence="2">
    <location>
        <begin position="1"/>
        <end position="23"/>
    </location>
</feature>
<evidence type="ECO:0000256" key="1">
    <source>
        <dbReference type="ARBA" id="ARBA00022737"/>
    </source>
</evidence>
<feature type="compositionally biased region" description="Polar residues" evidence="2">
    <location>
        <begin position="775"/>
        <end position="792"/>
    </location>
</feature>
<dbReference type="Gene3D" id="3.40.50.300">
    <property type="entry name" value="P-loop containing nucleotide triphosphate hydrolases"/>
    <property type="match status" value="1"/>
</dbReference>
<reference evidence="4 5" key="1">
    <citation type="submission" date="2024-01" db="EMBL/GenBank/DDBJ databases">
        <title>A draft genome for a cacao thread blight-causing isolate of Paramarasmius palmivorus.</title>
        <authorList>
            <person name="Baruah I.K."/>
            <person name="Bukari Y."/>
            <person name="Amoako-Attah I."/>
            <person name="Meinhardt L.W."/>
            <person name="Bailey B.A."/>
            <person name="Cohen S.P."/>
        </authorList>
    </citation>
    <scope>NUCLEOTIDE SEQUENCE [LARGE SCALE GENOMIC DNA]</scope>
    <source>
        <strain evidence="4 5">GH-12</strain>
    </source>
</reference>
<dbReference type="PANTHER" id="PTHR10039:SF14">
    <property type="entry name" value="NACHT DOMAIN-CONTAINING PROTEIN"/>
    <property type="match status" value="1"/>
</dbReference>